<dbReference type="InterPro" id="IPR036388">
    <property type="entry name" value="WH-like_DNA-bd_sf"/>
</dbReference>
<dbReference type="SMART" id="SM00418">
    <property type="entry name" value="HTH_ARSR"/>
    <property type="match status" value="1"/>
</dbReference>
<accession>A0A1C5ICU5</accession>
<dbReference type="OrthoDB" id="7945987at2"/>
<dbReference type="GO" id="GO:0003700">
    <property type="term" value="F:DNA-binding transcription factor activity"/>
    <property type="evidence" value="ECO:0007669"/>
    <property type="project" value="InterPro"/>
</dbReference>
<dbReference type="EMBL" id="FMDM01000005">
    <property type="protein sequence ID" value="SCG55606.1"/>
    <property type="molecule type" value="Genomic_DNA"/>
</dbReference>
<dbReference type="SUPFAM" id="SSF46785">
    <property type="entry name" value="Winged helix' DNA-binding domain"/>
    <property type="match status" value="1"/>
</dbReference>
<evidence type="ECO:0000313" key="3">
    <source>
        <dbReference type="EMBL" id="SCG55606.1"/>
    </source>
</evidence>
<feature type="region of interest" description="Disordered" evidence="1">
    <location>
        <begin position="182"/>
        <end position="209"/>
    </location>
</feature>
<organism evidence="3 4">
    <name type="scientific">Micromonospora humi</name>
    <dbReference type="NCBI Taxonomy" id="745366"/>
    <lineage>
        <taxon>Bacteria</taxon>
        <taxon>Bacillati</taxon>
        <taxon>Actinomycetota</taxon>
        <taxon>Actinomycetes</taxon>
        <taxon>Micromonosporales</taxon>
        <taxon>Micromonosporaceae</taxon>
        <taxon>Micromonospora</taxon>
    </lineage>
</organism>
<dbReference type="InterPro" id="IPR011991">
    <property type="entry name" value="ArsR-like_HTH"/>
</dbReference>
<sequence length="209" mass="22456">MSVNQRIPDYDLDDLLVVTAPAQLRALADPLRGTLLELLLERAATVNELASAVDRPKSSVAYHVNQMVDAGLLRVVRTRRVRAIEERFYGRVARTFYVGALRRPEDKQVVAGINGLAEAAAEAAAAHAADELRCTLVHARIPIEDVRAFWAEVQALARRFAQIPRAGDQVYGFAAGLYPTDAPTLPDPDAAPETPAAGGGAPEREPGAG</sequence>
<evidence type="ECO:0000259" key="2">
    <source>
        <dbReference type="SMART" id="SM00418"/>
    </source>
</evidence>
<dbReference type="InterPro" id="IPR001845">
    <property type="entry name" value="HTH_ArsR_DNA-bd_dom"/>
</dbReference>
<dbReference type="Pfam" id="PF12840">
    <property type="entry name" value="HTH_20"/>
    <property type="match status" value="1"/>
</dbReference>
<feature type="domain" description="HTH arsR-type" evidence="2">
    <location>
        <begin position="22"/>
        <end position="102"/>
    </location>
</feature>
<dbReference type="RefSeq" id="WP_091061918.1">
    <property type="nucleotide sequence ID" value="NZ_FMDM01000005.1"/>
</dbReference>
<dbReference type="STRING" id="745366.GA0070213_105223"/>
<protein>
    <submittedName>
        <fullName evidence="3">Helix-turn-helix domain-containing protein</fullName>
    </submittedName>
</protein>
<keyword evidence="4" id="KW-1185">Reference proteome</keyword>
<evidence type="ECO:0000256" key="1">
    <source>
        <dbReference type="SAM" id="MobiDB-lite"/>
    </source>
</evidence>
<proteinExistence type="predicted"/>
<dbReference type="AlphaFoldDB" id="A0A1C5ICU5"/>
<gene>
    <name evidence="3" type="ORF">GA0070213_105223</name>
</gene>
<dbReference type="InterPro" id="IPR036390">
    <property type="entry name" value="WH_DNA-bd_sf"/>
</dbReference>
<name>A0A1C5ICU5_9ACTN</name>
<feature type="compositionally biased region" description="Low complexity" evidence="1">
    <location>
        <begin position="182"/>
        <end position="196"/>
    </location>
</feature>
<dbReference type="Proteomes" id="UP000199360">
    <property type="component" value="Unassembled WGS sequence"/>
</dbReference>
<dbReference type="CDD" id="cd00090">
    <property type="entry name" value="HTH_ARSR"/>
    <property type="match status" value="1"/>
</dbReference>
<evidence type="ECO:0000313" key="4">
    <source>
        <dbReference type="Proteomes" id="UP000199360"/>
    </source>
</evidence>
<dbReference type="Gene3D" id="1.10.10.10">
    <property type="entry name" value="Winged helix-like DNA-binding domain superfamily/Winged helix DNA-binding domain"/>
    <property type="match status" value="1"/>
</dbReference>
<reference evidence="4" key="1">
    <citation type="submission" date="2016-06" db="EMBL/GenBank/DDBJ databases">
        <authorList>
            <person name="Varghese N."/>
            <person name="Submissions Spin"/>
        </authorList>
    </citation>
    <scope>NUCLEOTIDE SEQUENCE [LARGE SCALE GENOMIC DNA]</scope>
    <source>
        <strain evidence="4">DSM 45647</strain>
    </source>
</reference>